<feature type="non-terminal residue" evidence="2">
    <location>
        <position position="1"/>
    </location>
</feature>
<feature type="region of interest" description="Disordered" evidence="1">
    <location>
        <begin position="1"/>
        <end position="49"/>
    </location>
</feature>
<protein>
    <submittedName>
        <fullName evidence="2">Uncharacterized protein</fullName>
    </submittedName>
</protein>
<name>A0A9J5XPC6_SOLCO</name>
<keyword evidence="3" id="KW-1185">Reference proteome</keyword>
<proteinExistence type="predicted"/>
<comment type="caution">
    <text evidence="2">The sequence shown here is derived from an EMBL/GenBank/DDBJ whole genome shotgun (WGS) entry which is preliminary data.</text>
</comment>
<evidence type="ECO:0000256" key="1">
    <source>
        <dbReference type="SAM" id="MobiDB-lite"/>
    </source>
</evidence>
<reference evidence="2 3" key="1">
    <citation type="submission" date="2020-09" db="EMBL/GenBank/DDBJ databases">
        <title>De no assembly of potato wild relative species, Solanum commersonii.</title>
        <authorList>
            <person name="Cho K."/>
        </authorList>
    </citation>
    <scope>NUCLEOTIDE SEQUENCE [LARGE SCALE GENOMIC DNA]</scope>
    <source>
        <strain evidence="2">LZ3.2</strain>
        <tissue evidence="2">Leaf</tissue>
    </source>
</reference>
<evidence type="ECO:0000313" key="2">
    <source>
        <dbReference type="EMBL" id="KAG5590073.1"/>
    </source>
</evidence>
<dbReference type="AlphaFoldDB" id="A0A9J5XPC6"/>
<dbReference type="Proteomes" id="UP000824120">
    <property type="component" value="Chromosome 8"/>
</dbReference>
<dbReference type="EMBL" id="JACXVP010000008">
    <property type="protein sequence ID" value="KAG5590073.1"/>
    <property type="molecule type" value="Genomic_DNA"/>
</dbReference>
<sequence length="182" mass="20326">MNASYTSDAASFMVTPQRRTSQKTSGPSLKGGFSPQQQQIYPNTSHRGGKMIHRNGPRRAKYNPNVSCTYCGKTGYVEDDCFRHNGFPDDFEFTKSKEFENSKGKSYQDLNTARSKDIKGLVFQFPTHSPGSLIQDPLIRNTQVFGEIREGLYLLQPSGHKSNSLPEDVVSFKKGCNSISKS</sequence>
<organism evidence="2 3">
    <name type="scientific">Solanum commersonii</name>
    <name type="common">Commerson's wild potato</name>
    <name type="synonym">Commerson's nightshade</name>
    <dbReference type="NCBI Taxonomy" id="4109"/>
    <lineage>
        <taxon>Eukaryota</taxon>
        <taxon>Viridiplantae</taxon>
        <taxon>Streptophyta</taxon>
        <taxon>Embryophyta</taxon>
        <taxon>Tracheophyta</taxon>
        <taxon>Spermatophyta</taxon>
        <taxon>Magnoliopsida</taxon>
        <taxon>eudicotyledons</taxon>
        <taxon>Gunneridae</taxon>
        <taxon>Pentapetalae</taxon>
        <taxon>asterids</taxon>
        <taxon>lamiids</taxon>
        <taxon>Solanales</taxon>
        <taxon>Solanaceae</taxon>
        <taxon>Solanoideae</taxon>
        <taxon>Solaneae</taxon>
        <taxon>Solanum</taxon>
    </lineage>
</organism>
<dbReference type="OrthoDB" id="1751612at2759"/>
<evidence type="ECO:0000313" key="3">
    <source>
        <dbReference type="Proteomes" id="UP000824120"/>
    </source>
</evidence>
<accession>A0A9J5XPC6</accession>
<gene>
    <name evidence="2" type="ORF">H5410_040587</name>
</gene>
<feature type="compositionally biased region" description="Polar residues" evidence="1">
    <location>
        <begin position="34"/>
        <end position="46"/>
    </location>
</feature>
<feature type="compositionally biased region" description="Polar residues" evidence="1">
    <location>
        <begin position="17"/>
        <end position="27"/>
    </location>
</feature>